<keyword evidence="3" id="KW-0812">Transmembrane</keyword>
<dbReference type="Gene3D" id="2.40.70.10">
    <property type="entry name" value="Acid Proteases"/>
    <property type="match status" value="1"/>
</dbReference>
<feature type="domain" description="Reverse transcriptase" evidence="4">
    <location>
        <begin position="916"/>
        <end position="985"/>
    </location>
</feature>
<feature type="domain" description="Reverse transcriptase/retrotransposon-derived protein RNase H-like" evidence="5">
    <location>
        <begin position="998"/>
        <end position="1079"/>
    </location>
</feature>
<dbReference type="InterPro" id="IPR043502">
    <property type="entry name" value="DNA/RNA_pol_sf"/>
</dbReference>
<accession>A0A6L2MRT3</accession>
<feature type="transmembrane region" description="Helical" evidence="3">
    <location>
        <begin position="54"/>
        <end position="73"/>
    </location>
</feature>
<dbReference type="Gene3D" id="3.30.70.270">
    <property type="match status" value="1"/>
</dbReference>
<protein>
    <submittedName>
        <fullName evidence="6">Reverse transcriptase domain-containing protein</fullName>
    </submittedName>
</protein>
<gene>
    <name evidence="6" type="ORF">Tci_047033</name>
</gene>
<dbReference type="GO" id="GO:0003964">
    <property type="term" value="F:RNA-directed DNA polymerase activity"/>
    <property type="evidence" value="ECO:0007669"/>
    <property type="project" value="UniProtKB-KW"/>
</dbReference>
<name>A0A6L2MRT3_TANCI</name>
<feature type="compositionally biased region" description="Low complexity" evidence="2">
    <location>
        <begin position="88"/>
        <end position="102"/>
    </location>
</feature>
<keyword evidence="6" id="KW-0808">Transferase</keyword>
<dbReference type="EMBL" id="BKCJ010007006">
    <property type="protein sequence ID" value="GEU75055.1"/>
    <property type="molecule type" value="Genomic_DNA"/>
</dbReference>
<dbReference type="Gene3D" id="3.10.20.370">
    <property type="match status" value="1"/>
</dbReference>
<keyword evidence="6" id="KW-0548">Nucleotidyltransferase</keyword>
<dbReference type="InterPro" id="IPR041577">
    <property type="entry name" value="RT_RNaseH_2"/>
</dbReference>
<keyword evidence="1" id="KW-0175">Coiled coil</keyword>
<proteinExistence type="predicted"/>
<comment type="caution">
    <text evidence="6">The sequence shown here is derived from an EMBL/GenBank/DDBJ whole genome shotgun (WGS) entry which is preliminary data.</text>
</comment>
<evidence type="ECO:0000256" key="3">
    <source>
        <dbReference type="SAM" id="Phobius"/>
    </source>
</evidence>
<evidence type="ECO:0000259" key="4">
    <source>
        <dbReference type="Pfam" id="PF00078"/>
    </source>
</evidence>
<keyword evidence="3" id="KW-0472">Membrane</keyword>
<dbReference type="PANTHER" id="PTHR34072">
    <property type="entry name" value="ENZYMATIC POLYPROTEIN-RELATED"/>
    <property type="match status" value="1"/>
</dbReference>
<evidence type="ECO:0000259" key="5">
    <source>
        <dbReference type="Pfam" id="PF17919"/>
    </source>
</evidence>
<dbReference type="InterPro" id="IPR000477">
    <property type="entry name" value="RT_dom"/>
</dbReference>
<feature type="transmembrane region" description="Helical" evidence="3">
    <location>
        <begin position="16"/>
        <end position="34"/>
    </location>
</feature>
<dbReference type="PANTHER" id="PTHR34072:SF57">
    <property type="entry name" value="RNA-DIRECTED DNA POLYMERASE"/>
    <property type="match status" value="1"/>
</dbReference>
<evidence type="ECO:0000256" key="1">
    <source>
        <dbReference type="SAM" id="Coils"/>
    </source>
</evidence>
<organism evidence="6">
    <name type="scientific">Tanacetum cinerariifolium</name>
    <name type="common">Dalmatian daisy</name>
    <name type="synonym">Chrysanthemum cinerariifolium</name>
    <dbReference type="NCBI Taxonomy" id="118510"/>
    <lineage>
        <taxon>Eukaryota</taxon>
        <taxon>Viridiplantae</taxon>
        <taxon>Streptophyta</taxon>
        <taxon>Embryophyta</taxon>
        <taxon>Tracheophyta</taxon>
        <taxon>Spermatophyta</taxon>
        <taxon>Magnoliopsida</taxon>
        <taxon>eudicotyledons</taxon>
        <taxon>Gunneridae</taxon>
        <taxon>Pentapetalae</taxon>
        <taxon>asterids</taxon>
        <taxon>campanulids</taxon>
        <taxon>Asterales</taxon>
        <taxon>Asteraceae</taxon>
        <taxon>Asteroideae</taxon>
        <taxon>Anthemideae</taxon>
        <taxon>Anthemidinae</taxon>
        <taxon>Tanacetum</taxon>
    </lineage>
</organism>
<evidence type="ECO:0000256" key="2">
    <source>
        <dbReference type="SAM" id="MobiDB-lite"/>
    </source>
</evidence>
<dbReference type="Pfam" id="PF17919">
    <property type="entry name" value="RT_RNaseH_2"/>
    <property type="match status" value="1"/>
</dbReference>
<sequence length="1178" mass="133687">MISGKFAVLRSSLRSVMLPEVVVFVSAIFCIASLRAESASRVLETMFKVLRREVISLTLALLIVSMRTMVPVISVGTPSSTTIDQDTPSLSHSPSSSKLQPPISHQGTSRKYSKCILLLVEVKTAGTKEDMDQDSAHMVAASKVPMLKPDEFDIYRMKIKKYIQIIDYALWEVIENGVTLPRTQVVDGVTTVLSIITAEEKAQRRLELKARSTLMMGISNEHQLNFNSIKDCQAVVGSWSAELQELKIPSIRNTQKGLCLWKHLLLQLWCHVMVLVDMIRVIRQKKDLTMLSWLTHLQVLTQRFKVSKERLEFFKKNVFIYLEDIKVLKVEIQMKDIAIKELRRKLEVAQKEKDSIQLTVDKLKNASKGLNKLIECQIVDNSKKGLGYENYNVVSPPYIRKFMPSKPDLSFTGLDEFANKPEVENKHIKSSEEETKAVRKNVDALIIKEWVSDDEEENIVDNSKKGLGYENYNVVSPPYIRKFMPSKPDLSFTGLDEFANKPEVENKHIKSSEEETKAVRKNVDALIIKEWVSDDEEENGNPQMDLQEKGVIDSGCLRHMARNMSYLTDYEEINGGYVAFGENPKREKITRKGTIKTDQDSLNSAAGGNFLDSLNSAAGGNFLDKMPRECLAIIESKSNVHYSRNKPVFSKVSMNTSTSSVSPNLAELKDMVKALLLDKKSQNQSPAPVKAIFKDISFEISFVDALILMPKFASTLKALIGNKEKLSEMARTLLNVHCSAVLQNKLPEKLGDPGKLSLPDLTPTCMNLELANRSISHPVGVAEDAYVKVGSFHFPADFVVVNFDANPRVPLIIERSFLKIERALIDVFEGELTLRVGKEAITFNLDQTLRYSANYSDIKAKRIDVIDMTCEEYSQEVLGFSDTISSGNPTPYYDPIFFATSLTLTPFENNDFLLEERCMMEIFHDMIEKTMEVFMDDFSVFGKSFQSCLSHLERMLKRCEDTNICLNWEKSHFMVKECIVLGHKISKLLEKDIPFIFSQECVDAFQTLKRKLTKALILIAPDWDMPFELMCNASDFAIGAVLGQRQDKHFRPIHYASKTMTEAESNYTTTEKEMLAVAFRTAYKTPIGCTPYKLVYGKGCHLPVELEHKANWALKHANFDLKTAGDYRKVQINELNELRDQAYENSSIYKEKTKRLHTRKLRTVFLTLVTESSFLNLV</sequence>
<keyword evidence="6" id="KW-0695">RNA-directed DNA polymerase</keyword>
<dbReference type="Pfam" id="PF00078">
    <property type="entry name" value="RVT_1"/>
    <property type="match status" value="1"/>
</dbReference>
<evidence type="ECO:0000313" key="6">
    <source>
        <dbReference type="EMBL" id="GEU75055.1"/>
    </source>
</evidence>
<dbReference type="SUPFAM" id="SSF56672">
    <property type="entry name" value="DNA/RNA polymerases"/>
    <property type="match status" value="1"/>
</dbReference>
<dbReference type="InterPro" id="IPR021109">
    <property type="entry name" value="Peptidase_aspartic_dom_sf"/>
</dbReference>
<feature type="coiled-coil region" evidence="1">
    <location>
        <begin position="325"/>
        <end position="366"/>
    </location>
</feature>
<dbReference type="InterPro" id="IPR043128">
    <property type="entry name" value="Rev_trsase/Diguanyl_cyclase"/>
</dbReference>
<dbReference type="AlphaFoldDB" id="A0A6L2MRT3"/>
<feature type="region of interest" description="Disordered" evidence="2">
    <location>
        <begin position="79"/>
        <end position="107"/>
    </location>
</feature>
<reference evidence="6" key="1">
    <citation type="journal article" date="2019" name="Sci. Rep.">
        <title>Draft genome of Tanacetum cinerariifolium, the natural source of mosquito coil.</title>
        <authorList>
            <person name="Yamashiro T."/>
            <person name="Shiraishi A."/>
            <person name="Satake H."/>
            <person name="Nakayama K."/>
        </authorList>
    </citation>
    <scope>NUCLEOTIDE SEQUENCE</scope>
</reference>
<keyword evidence="3" id="KW-1133">Transmembrane helix</keyword>